<dbReference type="GO" id="GO:0000155">
    <property type="term" value="F:phosphorelay sensor kinase activity"/>
    <property type="evidence" value="ECO:0007669"/>
    <property type="project" value="InterPro"/>
</dbReference>
<keyword evidence="4" id="KW-0808">Transferase</keyword>
<dbReference type="SMART" id="SM00086">
    <property type="entry name" value="PAC"/>
    <property type="match status" value="4"/>
</dbReference>
<dbReference type="PRINTS" id="PR00344">
    <property type="entry name" value="BCTRLSENSOR"/>
</dbReference>
<reference evidence="10 11" key="1">
    <citation type="submission" date="2020-06" db="EMBL/GenBank/DDBJ databases">
        <title>Interaction of electrochemicaly active bacteria, Geobacter bremensis R4 on different carbon anode.</title>
        <authorList>
            <person name="Meng L."/>
            <person name="Yoshida N."/>
        </authorList>
    </citation>
    <scope>NUCLEOTIDE SEQUENCE [LARGE SCALE GENOMIC DNA]</scope>
    <source>
        <strain evidence="10 11">R4</strain>
    </source>
</reference>
<dbReference type="PANTHER" id="PTHR43304:SF1">
    <property type="entry name" value="PAC DOMAIN-CONTAINING PROTEIN"/>
    <property type="match status" value="1"/>
</dbReference>
<comment type="catalytic activity">
    <reaction evidence="1">
        <text>ATP + protein L-histidine = ADP + protein N-phospho-L-histidine.</text>
        <dbReference type="EC" id="2.7.13.3"/>
    </reaction>
</comment>
<dbReference type="SMART" id="SM00388">
    <property type="entry name" value="HisKA"/>
    <property type="match status" value="1"/>
</dbReference>
<dbReference type="CDD" id="cd00130">
    <property type="entry name" value="PAS"/>
    <property type="match status" value="4"/>
</dbReference>
<sequence length="804" mass="90012">MNHLSETATLVQIGMKGPSTALADVPSPHPLQQDPPCVDYAQVLRNIFSTAPLGLYQTDINGSRIPSAGSDACDEREEPLIGFIHPQERKALTASWQQSMEKGAQWSQRFKYRSSDGRVFWLQAVIAQVRNESGKVTGYQGCNLDVTAEVVANEQLALSEERHRRAVEAASSGIWDMDVATSTCYFSPCCYEMLGYTPGQAQVQLDDWSSILHPEQLDDARTLKESCVEGRVESFELEFRLKTNEGKWRWFLCRGKAAERDASGKAVRLVGTLCDINQSKMMEHLLQMEHGLLDLITATSPVGIMFIEPGGRVAFANPRAEQILGQTKKEMASRRDCSPVWGIIRERNQGEAGPDAALGKILATGDTLANVCFRFRRPDGVAALVSISTAPFLDQASKVSGTVVTLEDVTEQKRREQVMFDNEKLLRETQRIAQLGSYVLDLTHDSWNCSSKLVEILGLDETYPRTLKGHIAVVHEEYRELFRERYLAAIDDGRPFEMEYLVRRLNDGRERWVTECCELSQGGRGLEQRMIGTIKDITERKEAEEAIRKLNDELDRRVIERTSQLEAAKKEIESFSYSVSHDLRAPLRHINSYSSILAEEYGKALPDEALYYLERINIASSRMGRQIDDLLTLTRVGKTQMKRQSFNISNLAAEVADMLRGEQGAHPVEFQVQQGLTAYGDSVLVRLVLQNLLGNSMKYASRVASPVIVFGQAQGSGRPTFFVKDNGVGFDMAYVDKLFQPFQRLHGSEFEGTGIGLATVRRIIDRHGGSIWAEGQENHGATFYFTLSQPRKNSAQHQAPLSPL</sequence>
<proteinExistence type="predicted"/>
<dbReference type="RefSeq" id="WP_185242153.1">
    <property type="nucleotide sequence ID" value="NZ_AP023213.1"/>
</dbReference>
<dbReference type="SMART" id="SM00387">
    <property type="entry name" value="HATPase_c"/>
    <property type="match status" value="1"/>
</dbReference>
<dbReference type="InterPro" id="IPR003661">
    <property type="entry name" value="HisK_dim/P_dom"/>
</dbReference>
<dbReference type="Gene3D" id="1.10.287.130">
    <property type="match status" value="1"/>
</dbReference>
<keyword evidence="3" id="KW-0597">Phosphoprotein</keyword>
<feature type="domain" description="PAS" evidence="8">
    <location>
        <begin position="288"/>
        <end position="334"/>
    </location>
</feature>
<dbReference type="InterPro" id="IPR000014">
    <property type="entry name" value="PAS"/>
</dbReference>
<dbReference type="SUPFAM" id="SSF55785">
    <property type="entry name" value="PYP-like sensor domain (PAS domain)"/>
    <property type="match status" value="4"/>
</dbReference>
<feature type="domain" description="Histidine kinase" evidence="7">
    <location>
        <begin position="578"/>
        <end position="791"/>
    </location>
</feature>
<evidence type="ECO:0000256" key="3">
    <source>
        <dbReference type="ARBA" id="ARBA00022553"/>
    </source>
</evidence>
<evidence type="ECO:0000256" key="1">
    <source>
        <dbReference type="ARBA" id="ARBA00000085"/>
    </source>
</evidence>
<dbReference type="KEGG" id="gbn:GEOBRER4_19600"/>
<dbReference type="InterPro" id="IPR036890">
    <property type="entry name" value="HATPase_C_sf"/>
</dbReference>
<evidence type="ECO:0000256" key="6">
    <source>
        <dbReference type="SAM" id="Coils"/>
    </source>
</evidence>
<dbReference type="EMBL" id="AP023213">
    <property type="protein sequence ID" value="BCG47210.1"/>
    <property type="molecule type" value="Genomic_DNA"/>
</dbReference>
<keyword evidence="6" id="KW-0175">Coiled coil</keyword>
<name>A0A6S6M185_9BACT</name>
<dbReference type="FunFam" id="3.30.565.10:FF:000006">
    <property type="entry name" value="Sensor histidine kinase WalK"/>
    <property type="match status" value="1"/>
</dbReference>
<dbReference type="InterPro" id="IPR000700">
    <property type="entry name" value="PAS-assoc_C"/>
</dbReference>
<feature type="domain" description="PAC" evidence="9">
    <location>
        <begin position="235"/>
        <end position="288"/>
    </location>
</feature>
<dbReference type="InterPro" id="IPR001610">
    <property type="entry name" value="PAC"/>
</dbReference>
<dbReference type="Gene3D" id="3.30.450.20">
    <property type="entry name" value="PAS domain"/>
    <property type="match status" value="4"/>
</dbReference>
<evidence type="ECO:0000259" key="9">
    <source>
        <dbReference type="PROSITE" id="PS50113"/>
    </source>
</evidence>
<dbReference type="InterPro" id="IPR005467">
    <property type="entry name" value="His_kinase_dom"/>
</dbReference>
<evidence type="ECO:0000313" key="11">
    <source>
        <dbReference type="Proteomes" id="UP000515472"/>
    </source>
</evidence>
<dbReference type="AlphaFoldDB" id="A0A6S6M185"/>
<feature type="domain" description="PAS" evidence="8">
    <location>
        <begin position="159"/>
        <end position="231"/>
    </location>
</feature>
<keyword evidence="5 10" id="KW-0418">Kinase</keyword>
<dbReference type="InterPro" id="IPR004358">
    <property type="entry name" value="Sig_transdc_His_kin-like_C"/>
</dbReference>
<dbReference type="InterPro" id="IPR052162">
    <property type="entry name" value="Sensor_kinase/Photoreceptor"/>
</dbReference>
<dbReference type="PANTHER" id="PTHR43304">
    <property type="entry name" value="PHYTOCHROME-LIKE PROTEIN CPH1"/>
    <property type="match status" value="1"/>
</dbReference>
<dbReference type="InterPro" id="IPR013655">
    <property type="entry name" value="PAS_fold_3"/>
</dbReference>
<dbReference type="CDD" id="cd00082">
    <property type="entry name" value="HisKA"/>
    <property type="match status" value="1"/>
</dbReference>
<dbReference type="EC" id="2.7.13.3" evidence="2"/>
<dbReference type="Pfam" id="PF00512">
    <property type="entry name" value="HisKA"/>
    <property type="match status" value="1"/>
</dbReference>
<dbReference type="Pfam" id="PF02518">
    <property type="entry name" value="HATPase_c"/>
    <property type="match status" value="1"/>
</dbReference>
<dbReference type="SMART" id="SM00091">
    <property type="entry name" value="PAS"/>
    <property type="match status" value="4"/>
</dbReference>
<evidence type="ECO:0000259" key="7">
    <source>
        <dbReference type="PROSITE" id="PS50109"/>
    </source>
</evidence>
<feature type="domain" description="PAC" evidence="9">
    <location>
        <begin position="106"/>
        <end position="158"/>
    </location>
</feature>
<dbReference type="NCBIfam" id="TIGR00229">
    <property type="entry name" value="sensory_box"/>
    <property type="match status" value="4"/>
</dbReference>
<evidence type="ECO:0000256" key="2">
    <source>
        <dbReference type="ARBA" id="ARBA00012438"/>
    </source>
</evidence>
<evidence type="ECO:0000256" key="5">
    <source>
        <dbReference type="ARBA" id="ARBA00022777"/>
    </source>
</evidence>
<dbReference type="SUPFAM" id="SSF55874">
    <property type="entry name" value="ATPase domain of HSP90 chaperone/DNA topoisomerase II/histidine kinase"/>
    <property type="match status" value="1"/>
</dbReference>
<evidence type="ECO:0000313" key="10">
    <source>
        <dbReference type="EMBL" id="BCG47210.1"/>
    </source>
</evidence>
<dbReference type="Gene3D" id="3.30.565.10">
    <property type="entry name" value="Histidine kinase-like ATPase, C-terminal domain"/>
    <property type="match status" value="1"/>
</dbReference>
<dbReference type="PROSITE" id="PS50113">
    <property type="entry name" value="PAC"/>
    <property type="match status" value="4"/>
</dbReference>
<dbReference type="Proteomes" id="UP000515472">
    <property type="component" value="Chromosome"/>
</dbReference>
<dbReference type="Gene3D" id="2.10.70.100">
    <property type="match status" value="1"/>
</dbReference>
<dbReference type="FunFam" id="1.10.287.130:FF:000070">
    <property type="entry name" value="Histidine kinase sensor protein"/>
    <property type="match status" value="1"/>
</dbReference>
<accession>A0A6S6M185</accession>
<dbReference type="PROSITE" id="PS50112">
    <property type="entry name" value="PAS"/>
    <property type="match status" value="2"/>
</dbReference>
<dbReference type="InterPro" id="IPR003594">
    <property type="entry name" value="HATPase_dom"/>
</dbReference>
<feature type="domain" description="PAC" evidence="9">
    <location>
        <begin position="369"/>
        <end position="421"/>
    </location>
</feature>
<dbReference type="SUPFAM" id="SSF47384">
    <property type="entry name" value="Homodimeric domain of signal transducing histidine kinase"/>
    <property type="match status" value="1"/>
</dbReference>
<feature type="domain" description="PAC" evidence="9">
    <location>
        <begin position="496"/>
        <end position="549"/>
    </location>
</feature>
<feature type="coiled-coil region" evidence="6">
    <location>
        <begin position="540"/>
        <end position="571"/>
    </location>
</feature>
<dbReference type="InterPro" id="IPR035965">
    <property type="entry name" value="PAS-like_dom_sf"/>
</dbReference>
<organism evidence="10 11">
    <name type="scientific">Citrifermentans bremense</name>
    <dbReference type="NCBI Taxonomy" id="60035"/>
    <lineage>
        <taxon>Bacteria</taxon>
        <taxon>Pseudomonadati</taxon>
        <taxon>Thermodesulfobacteriota</taxon>
        <taxon>Desulfuromonadia</taxon>
        <taxon>Geobacterales</taxon>
        <taxon>Geobacteraceae</taxon>
        <taxon>Citrifermentans</taxon>
    </lineage>
</organism>
<evidence type="ECO:0000259" key="8">
    <source>
        <dbReference type="PROSITE" id="PS50112"/>
    </source>
</evidence>
<dbReference type="PROSITE" id="PS50109">
    <property type="entry name" value="HIS_KIN"/>
    <property type="match status" value="1"/>
</dbReference>
<gene>
    <name evidence="10" type="ORF">GEOBRER4_n2037</name>
</gene>
<dbReference type="Pfam" id="PF08447">
    <property type="entry name" value="PAS_3"/>
    <property type="match status" value="3"/>
</dbReference>
<keyword evidence="11" id="KW-1185">Reference proteome</keyword>
<evidence type="ECO:0000256" key="4">
    <source>
        <dbReference type="ARBA" id="ARBA00022679"/>
    </source>
</evidence>
<dbReference type="Pfam" id="PF13426">
    <property type="entry name" value="PAS_9"/>
    <property type="match status" value="1"/>
</dbReference>
<protein>
    <recommendedName>
        <fullName evidence="2">histidine kinase</fullName>
        <ecNumber evidence="2">2.7.13.3</ecNumber>
    </recommendedName>
</protein>
<dbReference type="InterPro" id="IPR036097">
    <property type="entry name" value="HisK_dim/P_sf"/>
</dbReference>